<keyword evidence="3" id="KW-1185">Reference proteome</keyword>
<dbReference type="GO" id="GO:0030246">
    <property type="term" value="F:carbohydrate binding"/>
    <property type="evidence" value="ECO:0007669"/>
    <property type="project" value="InterPro"/>
</dbReference>
<reference evidence="2" key="1">
    <citation type="submission" date="2020-09" db="EMBL/GenBank/DDBJ databases">
        <title>A novel bacterium of genus Paenibacillus, isolated from South China Sea.</title>
        <authorList>
            <person name="Huang H."/>
            <person name="Mo K."/>
            <person name="Hu Y."/>
        </authorList>
    </citation>
    <scope>NUCLEOTIDE SEQUENCE</scope>
    <source>
        <strain evidence="2">IB182363</strain>
    </source>
</reference>
<dbReference type="AlphaFoldDB" id="A0A927GZ67"/>
<dbReference type="Proteomes" id="UP000639396">
    <property type="component" value="Unassembled WGS sequence"/>
</dbReference>
<protein>
    <submittedName>
        <fullName evidence="2">Carbohydrate-binding family 9-like protein</fullName>
    </submittedName>
</protein>
<evidence type="ECO:0000259" key="1">
    <source>
        <dbReference type="Pfam" id="PF06452"/>
    </source>
</evidence>
<dbReference type="GO" id="GO:0004553">
    <property type="term" value="F:hydrolase activity, hydrolyzing O-glycosyl compounds"/>
    <property type="evidence" value="ECO:0007669"/>
    <property type="project" value="InterPro"/>
</dbReference>
<evidence type="ECO:0000313" key="3">
    <source>
        <dbReference type="Proteomes" id="UP000639396"/>
    </source>
</evidence>
<sequence length="198" mass="23426">MMPKTIECKFTEDETRRWETLQAEQLVDVVSGGQVQQPTRVKTCWDGDAVYFRFECVDDHTVADYTQRDDPLYEQDVVEVFIDEEGTGRHYIELELSPLNVVFDARVDNEDGRIRVHTEWDADGMETKVWNEGDLRLYEIRLPFIHFSRRPEAGALWSINFYRIDEERDNKRHYQAWSPTGAVNYHIPSRFGTLRFVK</sequence>
<dbReference type="Gene3D" id="2.60.40.1190">
    <property type="match status" value="1"/>
</dbReference>
<dbReference type="EMBL" id="JACXJA010000007">
    <property type="protein sequence ID" value="MBD2861933.1"/>
    <property type="molecule type" value="Genomic_DNA"/>
</dbReference>
<dbReference type="GO" id="GO:0016052">
    <property type="term" value="P:carbohydrate catabolic process"/>
    <property type="evidence" value="ECO:0007669"/>
    <property type="project" value="InterPro"/>
</dbReference>
<dbReference type="RefSeq" id="WP_190926357.1">
    <property type="nucleotide sequence ID" value="NZ_JACXJA010000007.1"/>
</dbReference>
<gene>
    <name evidence="2" type="ORF">IDH45_08070</name>
</gene>
<organism evidence="2 3">
    <name type="scientific">Paenibacillus oceani</name>
    <dbReference type="NCBI Taxonomy" id="2772510"/>
    <lineage>
        <taxon>Bacteria</taxon>
        <taxon>Bacillati</taxon>
        <taxon>Bacillota</taxon>
        <taxon>Bacilli</taxon>
        <taxon>Bacillales</taxon>
        <taxon>Paenibacillaceae</taxon>
        <taxon>Paenibacillus</taxon>
    </lineage>
</organism>
<name>A0A927GZ67_9BACL</name>
<dbReference type="Pfam" id="PF06452">
    <property type="entry name" value="CBM9_1"/>
    <property type="match status" value="1"/>
</dbReference>
<accession>A0A927GZ67</accession>
<evidence type="ECO:0000313" key="2">
    <source>
        <dbReference type="EMBL" id="MBD2861933.1"/>
    </source>
</evidence>
<feature type="domain" description="Carbohydrate-binding" evidence="1">
    <location>
        <begin position="18"/>
        <end position="196"/>
    </location>
</feature>
<proteinExistence type="predicted"/>
<dbReference type="InterPro" id="IPR010502">
    <property type="entry name" value="Carb-bd_dom_fam9"/>
</dbReference>
<dbReference type="CDD" id="cd09620">
    <property type="entry name" value="CBM9_like_3"/>
    <property type="match status" value="1"/>
</dbReference>
<dbReference type="SUPFAM" id="SSF49344">
    <property type="entry name" value="CBD9-like"/>
    <property type="match status" value="1"/>
</dbReference>
<comment type="caution">
    <text evidence="2">The sequence shown here is derived from an EMBL/GenBank/DDBJ whole genome shotgun (WGS) entry which is preliminary data.</text>
</comment>